<dbReference type="InterPro" id="IPR036770">
    <property type="entry name" value="Ankyrin_rpt-contain_sf"/>
</dbReference>
<evidence type="ECO:0000313" key="1">
    <source>
        <dbReference type="EMBL" id="CAL4137443.1"/>
    </source>
</evidence>
<dbReference type="AlphaFoldDB" id="A0AAV2RSR6"/>
<accession>A0AAV2RSR6</accession>
<reference evidence="1 2" key="1">
    <citation type="submission" date="2024-05" db="EMBL/GenBank/DDBJ databases">
        <authorList>
            <person name="Wallberg A."/>
        </authorList>
    </citation>
    <scope>NUCLEOTIDE SEQUENCE [LARGE SCALE GENOMIC DNA]</scope>
</reference>
<proteinExistence type="predicted"/>
<evidence type="ECO:0000313" key="2">
    <source>
        <dbReference type="Proteomes" id="UP001497623"/>
    </source>
</evidence>
<organism evidence="1 2">
    <name type="scientific">Meganyctiphanes norvegica</name>
    <name type="common">Northern krill</name>
    <name type="synonym">Thysanopoda norvegica</name>
    <dbReference type="NCBI Taxonomy" id="48144"/>
    <lineage>
        <taxon>Eukaryota</taxon>
        <taxon>Metazoa</taxon>
        <taxon>Ecdysozoa</taxon>
        <taxon>Arthropoda</taxon>
        <taxon>Crustacea</taxon>
        <taxon>Multicrustacea</taxon>
        <taxon>Malacostraca</taxon>
        <taxon>Eumalacostraca</taxon>
        <taxon>Eucarida</taxon>
        <taxon>Euphausiacea</taxon>
        <taxon>Euphausiidae</taxon>
        <taxon>Meganyctiphanes</taxon>
    </lineage>
</organism>
<protein>
    <submittedName>
        <fullName evidence="1">Uncharacterized protein</fullName>
    </submittedName>
</protein>
<gene>
    <name evidence="1" type="ORF">MNOR_LOCUS28088</name>
</gene>
<comment type="caution">
    <text evidence="1">The sequence shown here is derived from an EMBL/GenBank/DDBJ whole genome shotgun (WGS) entry which is preliminary data.</text>
</comment>
<dbReference type="EMBL" id="CAXKWB010030381">
    <property type="protein sequence ID" value="CAL4137443.1"/>
    <property type="molecule type" value="Genomic_DNA"/>
</dbReference>
<sequence>SGKSAFINLVKRGKCNQKCISFLMERGGAVDAKVKGKTALWYAVSHCKYCQRDACAHLLMQKGAKAEYALYGSKRTICETCYNLLSVSRKKKEPANIAFRRMPTSTQRRKKPTQRRDECAVAGKMYANGATWEKNCCAYVCYQGRLQQMDSHECLKDNKRCPCCHNQ</sequence>
<feature type="non-terminal residue" evidence="1">
    <location>
        <position position="1"/>
    </location>
</feature>
<name>A0AAV2RSR6_MEGNR</name>
<dbReference type="Gene3D" id="1.25.40.20">
    <property type="entry name" value="Ankyrin repeat-containing domain"/>
    <property type="match status" value="1"/>
</dbReference>
<dbReference type="Proteomes" id="UP001497623">
    <property type="component" value="Unassembled WGS sequence"/>
</dbReference>
<keyword evidence="2" id="KW-1185">Reference proteome</keyword>